<keyword evidence="3" id="KW-0732">Signal</keyword>
<dbReference type="AlphaFoldDB" id="A0AAD6T5U5"/>
<keyword evidence="2" id="KW-0472">Membrane</keyword>
<feature type="transmembrane region" description="Helical" evidence="2">
    <location>
        <begin position="151"/>
        <end position="183"/>
    </location>
</feature>
<protein>
    <submittedName>
        <fullName evidence="4">Uncharacterized protein</fullName>
    </submittedName>
</protein>
<gene>
    <name evidence="4" type="ORF">C8F04DRAFT_1178076</name>
</gene>
<comment type="caution">
    <text evidence="4">The sequence shown here is derived from an EMBL/GenBank/DDBJ whole genome shotgun (WGS) entry which is preliminary data.</text>
</comment>
<keyword evidence="5" id="KW-1185">Reference proteome</keyword>
<evidence type="ECO:0000313" key="5">
    <source>
        <dbReference type="Proteomes" id="UP001218188"/>
    </source>
</evidence>
<keyword evidence="2" id="KW-0812">Transmembrane</keyword>
<dbReference type="EMBL" id="JARJCM010000022">
    <property type="protein sequence ID" value="KAJ7040324.1"/>
    <property type="molecule type" value="Genomic_DNA"/>
</dbReference>
<feature type="signal peptide" evidence="3">
    <location>
        <begin position="1"/>
        <end position="20"/>
    </location>
</feature>
<feature type="region of interest" description="Disordered" evidence="1">
    <location>
        <begin position="40"/>
        <end position="61"/>
    </location>
</feature>
<evidence type="ECO:0000256" key="3">
    <source>
        <dbReference type="SAM" id="SignalP"/>
    </source>
</evidence>
<evidence type="ECO:0000256" key="1">
    <source>
        <dbReference type="SAM" id="MobiDB-lite"/>
    </source>
</evidence>
<organism evidence="4 5">
    <name type="scientific">Mycena alexandri</name>
    <dbReference type="NCBI Taxonomy" id="1745969"/>
    <lineage>
        <taxon>Eukaryota</taxon>
        <taxon>Fungi</taxon>
        <taxon>Dikarya</taxon>
        <taxon>Basidiomycota</taxon>
        <taxon>Agaricomycotina</taxon>
        <taxon>Agaricomycetes</taxon>
        <taxon>Agaricomycetidae</taxon>
        <taxon>Agaricales</taxon>
        <taxon>Marasmiineae</taxon>
        <taxon>Mycenaceae</taxon>
        <taxon>Mycena</taxon>
    </lineage>
</organism>
<evidence type="ECO:0000313" key="4">
    <source>
        <dbReference type="EMBL" id="KAJ7040324.1"/>
    </source>
</evidence>
<proteinExistence type="predicted"/>
<sequence>MPRAILRLCFALGLLSYVLAHPLHEEANAGLNRGLGGLVGGEEDDPLAPSDPEIDTTPSKHPHLTLISTERFGGLFTTARIPNTATSTVPATIITMASRTASTPASEAAFTPSPTTSSVFSPTNISSPTITIGVTKEAPITPPAEATEWKVIGIAVMTIALIAGIMLAIVYFDAWWGLVLALVGKRRKDSGTEDMIPDWVGRDWEFKIASEDGHRYPTLASLESITKQKQELPGTNPLMFPPANSRHLTSPIPDPHSLVPTRPPSIYLPAVDPHPLEPLFRRPSASNRPVLHQPKFRP</sequence>
<keyword evidence="2" id="KW-1133">Transmembrane helix</keyword>
<dbReference type="Proteomes" id="UP001218188">
    <property type="component" value="Unassembled WGS sequence"/>
</dbReference>
<feature type="chain" id="PRO_5041958205" evidence="3">
    <location>
        <begin position="21"/>
        <end position="298"/>
    </location>
</feature>
<accession>A0AAD6T5U5</accession>
<feature type="region of interest" description="Disordered" evidence="1">
    <location>
        <begin position="278"/>
        <end position="298"/>
    </location>
</feature>
<reference evidence="4" key="1">
    <citation type="submission" date="2023-03" db="EMBL/GenBank/DDBJ databases">
        <title>Massive genome expansion in bonnet fungi (Mycena s.s.) driven by repeated elements and novel gene families across ecological guilds.</title>
        <authorList>
            <consortium name="Lawrence Berkeley National Laboratory"/>
            <person name="Harder C.B."/>
            <person name="Miyauchi S."/>
            <person name="Viragh M."/>
            <person name="Kuo A."/>
            <person name="Thoen E."/>
            <person name="Andreopoulos B."/>
            <person name="Lu D."/>
            <person name="Skrede I."/>
            <person name="Drula E."/>
            <person name="Henrissat B."/>
            <person name="Morin E."/>
            <person name="Kohler A."/>
            <person name="Barry K."/>
            <person name="LaButti K."/>
            <person name="Morin E."/>
            <person name="Salamov A."/>
            <person name="Lipzen A."/>
            <person name="Mereny Z."/>
            <person name="Hegedus B."/>
            <person name="Baldrian P."/>
            <person name="Stursova M."/>
            <person name="Weitz H."/>
            <person name="Taylor A."/>
            <person name="Grigoriev I.V."/>
            <person name="Nagy L.G."/>
            <person name="Martin F."/>
            <person name="Kauserud H."/>
        </authorList>
    </citation>
    <scope>NUCLEOTIDE SEQUENCE</scope>
    <source>
        <strain evidence="4">CBHHK200</strain>
    </source>
</reference>
<evidence type="ECO:0000256" key="2">
    <source>
        <dbReference type="SAM" id="Phobius"/>
    </source>
</evidence>
<name>A0AAD6T5U5_9AGAR</name>